<keyword evidence="5" id="KW-1185">Reference proteome</keyword>
<gene>
    <name evidence="4" type="ORF">FF38_12465</name>
</gene>
<dbReference type="GO" id="GO:0005634">
    <property type="term" value="C:nucleus"/>
    <property type="evidence" value="ECO:0007669"/>
    <property type="project" value="TreeGrafter"/>
</dbReference>
<feature type="region of interest" description="Disordered" evidence="2">
    <location>
        <begin position="318"/>
        <end position="339"/>
    </location>
</feature>
<evidence type="ECO:0000256" key="1">
    <source>
        <dbReference type="ARBA" id="ARBA00022884"/>
    </source>
</evidence>
<dbReference type="FunFam" id="3.30.1370.10:FF:000052">
    <property type="entry name" value="Kep1, isoform A"/>
    <property type="match status" value="1"/>
</dbReference>
<dbReference type="AlphaFoldDB" id="A0A0L0CIU5"/>
<feature type="compositionally biased region" description="Gly residues" evidence="2">
    <location>
        <begin position="15"/>
        <end position="26"/>
    </location>
</feature>
<evidence type="ECO:0000259" key="3">
    <source>
        <dbReference type="SMART" id="SM00322"/>
    </source>
</evidence>
<dbReference type="InterPro" id="IPR045071">
    <property type="entry name" value="BBP-like"/>
</dbReference>
<dbReference type="STRING" id="7375.A0A0L0CIU5"/>
<dbReference type="InterPro" id="IPR004087">
    <property type="entry name" value="KH_dom"/>
</dbReference>
<protein>
    <recommendedName>
        <fullName evidence="3">K Homology domain-containing protein</fullName>
    </recommendedName>
</protein>
<keyword evidence="1" id="KW-0694">RNA-binding</keyword>
<dbReference type="OrthoDB" id="6777263at2759"/>
<dbReference type="Pfam" id="PF22675">
    <property type="entry name" value="KH-I_KHDC4-BBP"/>
    <property type="match status" value="1"/>
</dbReference>
<feature type="compositionally biased region" description="Basic and acidic residues" evidence="2">
    <location>
        <begin position="32"/>
        <end position="41"/>
    </location>
</feature>
<dbReference type="CDD" id="cd22384">
    <property type="entry name" value="KH-I_KHDRBS"/>
    <property type="match status" value="1"/>
</dbReference>
<organism evidence="4 5">
    <name type="scientific">Lucilia cuprina</name>
    <name type="common">Green bottle fly</name>
    <name type="synonym">Australian sheep blowfly</name>
    <dbReference type="NCBI Taxonomy" id="7375"/>
    <lineage>
        <taxon>Eukaryota</taxon>
        <taxon>Metazoa</taxon>
        <taxon>Ecdysozoa</taxon>
        <taxon>Arthropoda</taxon>
        <taxon>Hexapoda</taxon>
        <taxon>Insecta</taxon>
        <taxon>Pterygota</taxon>
        <taxon>Neoptera</taxon>
        <taxon>Endopterygota</taxon>
        <taxon>Diptera</taxon>
        <taxon>Brachycera</taxon>
        <taxon>Muscomorpha</taxon>
        <taxon>Oestroidea</taxon>
        <taxon>Calliphoridae</taxon>
        <taxon>Luciliinae</taxon>
        <taxon>Lucilia</taxon>
    </lineage>
</organism>
<proteinExistence type="predicted"/>
<reference evidence="4 5" key="1">
    <citation type="journal article" date="2015" name="Nat. Commun.">
        <title>Lucilia cuprina genome unlocks parasitic fly biology to underpin future interventions.</title>
        <authorList>
            <person name="Anstead C.A."/>
            <person name="Korhonen P.K."/>
            <person name="Young N.D."/>
            <person name="Hall R.S."/>
            <person name="Jex A.R."/>
            <person name="Murali S.C."/>
            <person name="Hughes D.S."/>
            <person name="Lee S.F."/>
            <person name="Perry T."/>
            <person name="Stroehlein A.J."/>
            <person name="Ansell B.R."/>
            <person name="Breugelmans B."/>
            <person name="Hofmann A."/>
            <person name="Qu J."/>
            <person name="Dugan S."/>
            <person name="Lee S.L."/>
            <person name="Chao H."/>
            <person name="Dinh H."/>
            <person name="Han Y."/>
            <person name="Doddapaneni H.V."/>
            <person name="Worley K.C."/>
            <person name="Muzny D.M."/>
            <person name="Ioannidis P."/>
            <person name="Waterhouse R.M."/>
            <person name="Zdobnov E.M."/>
            <person name="James P.J."/>
            <person name="Bagnall N.H."/>
            <person name="Kotze A.C."/>
            <person name="Gibbs R.A."/>
            <person name="Richards S."/>
            <person name="Batterham P."/>
            <person name="Gasser R.B."/>
        </authorList>
    </citation>
    <scope>NUCLEOTIDE SEQUENCE [LARGE SCALE GENOMIC DNA]</scope>
    <source>
        <strain evidence="4 5">LS</strain>
        <tissue evidence="4">Full body</tissue>
    </source>
</reference>
<dbReference type="GO" id="GO:0003729">
    <property type="term" value="F:mRNA binding"/>
    <property type="evidence" value="ECO:0007669"/>
    <property type="project" value="TreeGrafter"/>
</dbReference>
<feature type="region of interest" description="Disordered" evidence="2">
    <location>
        <begin position="238"/>
        <end position="305"/>
    </location>
</feature>
<accession>A0A0L0CIU5</accession>
<dbReference type="InterPro" id="IPR055256">
    <property type="entry name" value="KH_1_KHDC4/BBP-like"/>
</dbReference>
<feature type="compositionally biased region" description="Polar residues" evidence="2">
    <location>
        <begin position="295"/>
        <end position="304"/>
    </location>
</feature>
<dbReference type="PANTHER" id="PTHR11208">
    <property type="entry name" value="RNA-BINDING PROTEIN RELATED"/>
    <property type="match status" value="1"/>
</dbReference>
<feature type="compositionally biased region" description="Low complexity" evidence="2">
    <location>
        <begin position="267"/>
        <end position="294"/>
    </location>
</feature>
<feature type="compositionally biased region" description="Low complexity" evidence="2">
    <location>
        <begin position="244"/>
        <end position="257"/>
    </location>
</feature>
<sequence length="404" mass="44774">MAENGMRVGMDQSNDGGGGSGGGGGATVSNGHHHDLEHGTEKSSTTRLSEASQKYMQELLVERAKLENNFPLAVKLIDEVICNLKMPLALERVQLNGRIPAREQYADVYQQRTIKLSQKVHVPIKDKKFNYVGKLLGPKGNSLRRLQEETQCKIVILGRFSMKDRAREEELRNSADIKYAHLNLPLHVEVSTIAPPAEAYARIAYALAELRRYLIPDKHDDIRQEQFRELMEDPEAAKKITMRQQQQQQQHQHQQTGVGQGAGNIGVGNNNINSATSGGGSNNNNNHRSNSSSNYRNKYQPQSQHYHHNDETVYYRSHNNSYHQPKPYVPGNQRANPMHSAIPPQATIVGASPTGMPVVSAANYSGRGPGIIPNSPAAAAVVGSLNPNIRYRPSQLPPYQFAKK</sequence>
<evidence type="ECO:0000256" key="2">
    <source>
        <dbReference type="SAM" id="MobiDB-lite"/>
    </source>
</evidence>
<feature type="region of interest" description="Disordered" evidence="2">
    <location>
        <begin position="1"/>
        <end position="50"/>
    </location>
</feature>
<name>A0A0L0CIU5_LUCCU</name>
<dbReference type="Gene3D" id="3.30.1370.10">
    <property type="entry name" value="K Homology domain, type 1"/>
    <property type="match status" value="1"/>
</dbReference>
<comment type="caution">
    <text evidence="4">The sequence shown here is derived from an EMBL/GenBank/DDBJ whole genome shotgun (WGS) entry which is preliminary data.</text>
</comment>
<evidence type="ECO:0000313" key="5">
    <source>
        <dbReference type="Proteomes" id="UP000037069"/>
    </source>
</evidence>
<dbReference type="SMART" id="SM00322">
    <property type="entry name" value="KH"/>
    <property type="match status" value="1"/>
</dbReference>
<dbReference type="OMA" id="YHHNDET"/>
<dbReference type="Proteomes" id="UP000037069">
    <property type="component" value="Unassembled WGS sequence"/>
</dbReference>
<dbReference type="EMBL" id="JRES01000319">
    <property type="protein sequence ID" value="KNC32328.1"/>
    <property type="molecule type" value="Genomic_DNA"/>
</dbReference>
<dbReference type="SUPFAM" id="SSF54791">
    <property type="entry name" value="Eukaryotic type KH-domain (KH-domain type I)"/>
    <property type="match status" value="1"/>
</dbReference>
<dbReference type="InterPro" id="IPR036612">
    <property type="entry name" value="KH_dom_type_1_sf"/>
</dbReference>
<evidence type="ECO:0000313" key="4">
    <source>
        <dbReference type="EMBL" id="KNC32328.1"/>
    </source>
</evidence>
<dbReference type="PANTHER" id="PTHR11208:SF140">
    <property type="entry name" value="GH05812P-RELATED"/>
    <property type="match status" value="1"/>
</dbReference>
<feature type="domain" description="K Homology" evidence="3">
    <location>
        <begin position="114"/>
        <end position="211"/>
    </location>
</feature>
<dbReference type="GO" id="GO:0000381">
    <property type="term" value="P:regulation of alternative mRNA splicing, via spliceosome"/>
    <property type="evidence" value="ECO:0007669"/>
    <property type="project" value="TreeGrafter"/>
</dbReference>